<keyword evidence="7" id="KW-1185">Reference proteome</keyword>
<feature type="transmembrane region" description="Helical" evidence="5">
    <location>
        <begin position="132"/>
        <end position="151"/>
    </location>
</feature>
<dbReference type="EMBL" id="JABFUD020000007">
    <property type="protein sequence ID" value="KAI5077927.1"/>
    <property type="molecule type" value="Genomic_DNA"/>
</dbReference>
<feature type="transmembrane region" description="Helical" evidence="5">
    <location>
        <begin position="189"/>
        <end position="207"/>
    </location>
</feature>
<comment type="similarity">
    <text evidence="5">Belongs to the BI1 family.</text>
</comment>
<keyword evidence="4 5" id="KW-0472">Membrane</keyword>
<comment type="subcellular location">
    <subcellularLocation>
        <location evidence="1">Membrane</location>
        <topology evidence="1">Multi-pass membrane protein</topology>
    </subcellularLocation>
</comment>
<evidence type="ECO:0000256" key="3">
    <source>
        <dbReference type="ARBA" id="ARBA00022989"/>
    </source>
</evidence>
<protein>
    <recommendedName>
        <fullName evidence="8">BI1-like protein</fullName>
    </recommendedName>
</protein>
<evidence type="ECO:0000256" key="5">
    <source>
        <dbReference type="RuleBase" id="RU004379"/>
    </source>
</evidence>
<keyword evidence="3 5" id="KW-1133">Transmembrane helix</keyword>
<dbReference type="PANTHER" id="PTHR23291">
    <property type="entry name" value="BAX INHIBITOR-RELATED"/>
    <property type="match status" value="1"/>
</dbReference>
<dbReference type="AlphaFoldDB" id="A0A9D4V270"/>
<sequence length="245" mass="27461">MFNMYGMSGIGKQEQVYDEEAAVLYPGISGEESQLRWGLIRKVYGIVGTQLLLTALVAAVVVLCRPLSLFLLNAPFLLLVLAITPFIVMCPMYHYRQKHPVNLLLLGVFTLSLSLTVGFSCAFTSGEIVLEALVLTAVVVLSLTAYTFWAARKGYDFSFMGPFLFTSLVLLLLFGFIQMFFPLGPVSTMIYAGLGALVFCGYIIYDTDHLIKRFSYDEYIWASVVLYLDILNLFLMLMDLLKSNR</sequence>
<feature type="transmembrane region" description="Helical" evidence="5">
    <location>
        <begin position="43"/>
        <end position="63"/>
    </location>
</feature>
<dbReference type="Proteomes" id="UP000886520">
    <property type="component" value="Chromosome 7"/>
</dbReference>
<dbReference type="PANTHER" id="PTHR23291:SF50">
    <property type="entry name" value="PROTEIN LIFEGUARD 4"/>
    <property type="match status" value="1"/>
</dbReference>
<evidence type="ECO:0000313" key="6">
    <source>
        <dbReference type="EMBL" id="KAI5077927.1"/>
    </source>
</evidence>
<reference evidence="6" key="1">
    <citation type="submission" date="2021-01" db="EMBL/GenBank/DDBJ databases">
        <title>Adiantum capillus-veneris genome.</title>
        <authorList>
            <person name="Fang Y."/>
            <person name="Liao Q."/>
        </authorList>
    </citation>
    <scope>NUCLEOTIDE SEQUENCE</scope>
    <source>
        <strain evidence="6">H3</strain>
        <tissue evidence="6">Leaf</tissue>
    </source>
</reference>
<feature type="transmembrane region" description="Helical" evidence="5">
    <location>
        <begin position="103"/>
        <end position="126"/>
    </location>
</feature>
<evidence type="ECO:0000256" key="2">
    <source>
        <dbReference type="ARBA" id="ARBA00022692"/>
    </source>
</evidence>
<evidence type="ECO:0008006" key="8">
    <source>
        <dbReference type="Google" id="ProtNLM"/>
    </source>
</evidence>
<feature type="transmembrane region" description="Helical" evidence="5">
    <location>
        <begin position="163"/>
        <end position="183"/>
    </location>
</feature>
<comment type="caution">
    <text evidence="6">The sequence shown here is derived from an EMBL/GenBank/DDBJ whole genome shotgun (WGS) entry which is preliminary data.</text>
</comment>
<keyword evidence="2 5" id="KW-0812">Transmembrane</keyword>
<evidence type="ECO:0000256" key="1">
    <source>
        <dbReference type="ARBA" id="ARBA00004141"/>
    </source>
</evidence>
<feature type="transmembrane region" description="Helical" evidence="5">
    <location>
        <begin position="219"/>
        <end position="238"/>
    </location>
</feature>
<gene>
    <name evidence="6" type="ORF">GOP47_0007751</name>
</gene>
<dbReference type="OrthoDB" id="7933078at2759"/>
<evidence type="ECO:0000256" key="4">
    <source>
        <dbReference type="ARBA" id="ARBA00023136"/>
    </source>
</evidence>
<evidence type="ECO:0000313" key="7">
    <source>
        <dbReference type="Proteomes" id="UP000886520"/>
    </source>
</evidence>
<name>A0A9D4V270_ADICA</name>
<proteinExistence type="inferred from homology"/>
<dbReference type="GO" id="GO:0016020">
    <property type="term" value="C:membrane"/>
    <property type="evidence" value="ECO:0007669"/>
    <property type="project" value="UniProtKB-SubCell"/>
</dbReference>
<dbReference type="Pfam" id="PF01027">
    <property type="entry name" value="Bax1-I"/>
    <property type="match status" value="1"/>
</dbReference>
<organism evidence="6 7">
    <name type="scientific">Adiantum capillus-veneris</name>
    <name type="common">Maidenhair fern</name>
    <dbReference type="NCBI Taxonomy" id="13818"/>
    <lineage>
        <taxon>Eukaryota</taxon>
        <taxon>Viridiplantae</taxon>
        <taxon>Streptophyta</taxon>
        <taxon>Embryophyta</taxon>
        <taxon>Tracheophyta</taxon>
        <taxon>Polypodiopsida</taxon>
        <taxon>Polypodiidae</taxon>
        <taxon>Polypodiales</taxon>
        <taxon>Pteridineae</taxon>
        <taxon>Pteridaceae</taxon>
        <taxon>Vittarioideae</taxon>
        <taxon>Adiantum</taxon>
    </lineage>
</organism>
<dbReference type="InterPro" id="IPR006214">
    <property type="entry name" value="Bax_inhibitor_1-related"/>
</dbReference>
<accession>A0A9D4V270</accession>
<feature type="transmembrane region" description="Helical" evidence="5">
    <location>
        <begin position="69"/>
        <end position="91"/>
    </location>
</feature>